<gene>
    <name evidence="1" type="ORF">YSA_03076</name>
</gene>
<sequence>MGCGRFCRGPGFRRHAGSRSGGLWRGLSLAEYFSECFEHGRLIN</sequence>
<organism evidence="1 2">
    <name type="scientific">Pseudomonas putida ND6</name>
    <dbReference type="NCBI Taxonomy" id="231023"/>
    <lineage>
        <taxon>Bacteria</taxon>
        <taxon>Pseudomonadati</taxon>
        <taxon>Pseudomonadota</taxon>
        <taxon>Gammaproteobacteria</taxon>
        <taxon>Pseudomonadales</taxon>
        <taxon>Pseudomonadaceae</taxon>
        <taxon>Pseudomonas</taxon>
    </lineage>
</organism>
<dbReference type="Proteomes" id="UP000005268">
    <property type="component" value="Chromosome"/>
</dbReference>
<dbReference type="PATRIC" id="fig|231023.4.peg.1496"/>
<reference evidence="1 2" key="1">
    <citation type="journal article" date="2012" name="J. Bacteriol.">
        <title>Complete Genome Sequence of the Naphthalene-Degrading Pseudomonas putida Strain ND6.</title>
        <authorList>
            <person name="Li S."/>
            <person name="Zhao H."/>
            <person name="Li Y."/>
            <person name="Niu S."/>
            <person name="Cai B."/>
        </authorList>
    </citation>
    <scope>NUCLEOTIDE SEQUENCE [LARGE SCALE GENOMIC DNA]</scope>
    <source>
        <strain evidence="1 2">ND6</strain>
    </source>
</reference>
<dbReference type="EMBL" id="CP003588">
    <property type="protein sequence ID" value="AFK68435.1"/>
    <property type="molecule type" value="Genomic_DNA"/>
</dbReference>
<dbReference type="AlphaFoldDB" id="I3USG4"/>
<proteinExistence type="predicted"/>
<evidence type="ECO:0000313" key="2">
    <source>
        <dbReference type="Proteomes" id="UP000005268"/>
    </source>
</evidence>
<accession>I3USG4</accession>
<evidence type="ECO:0000313" key="1">
    <source>
        <dbReference type="EMBL" id="AFK68435.1"/>
    </source>
</evidence>
<protein>
    <submittedName>
        <fullName evidence="1">Uncharacterized protein</fullName>
    </submittedName>
</protein>
<dbReference type="KEGG" id="ppi:YSA_03076"/>
<name>I3USG4_PSEPU</name>
<dbReference type="HOGENOM" id="CLU_3220909_0_0_6"/>